<evidence type="ECO:0000256" key="2">
    <source>
        <dbReference type="SAM" id="Phobius"/>
    </source>
</evidence>
<sequence length="721" mass="82852">MASKQGAKFPRRQLMSTIAKKSTRLWFSFFFTLIIWDSFSDLHWAIDRIYHRTERKFYFRIHDQMTRKNYLKTDLNLIHSQETFDRKNFTNDIIWPVHNRFTFCVKNILPSSRHLESANNEQLELVSKVEQDPKYNSACNCMRSVLFLDARNDNKQPLSLRNVSKHRKPLVTQDADENEQRPLSSIEYSIEGDVPCIADGSLCMTIVDRRESGKGINNNQRATKSDMIDVGCNTEAGWLFMDGIEVTAFQVKNNELVSFLICLPSSHDEKVKLVRRKKQAVQQHRESSKLTEKLRKIPKLSRTQTLRKNRCAKQFIKKFAMSTLSLSYKQALISCCSSVKNFRKYSSQYLQQISLKLTNLCRFNLLLEECSINDYSHSFTGMRRSGQFNTAPTEQLRTECIFEKVAVAVDLYLSNKISTDEFTHSCEKNIQEIVSLHPCSRDLSANVLELEESELRDSSRNCEVGISQSGHSLKKDRRTTTLFAAAQNIFTTEPHIFTGLTQPPEPPTPALPEFFIMEKEECARTFCLFLISYLKTYNFSRMTLEYRDGEFANLTISLKLNITSGVLGPNYYQPTDRRRGFVYRLGGLSGRQRYFICVRGHPATGATHGVARACLSFLTSDSDGETDAFNLTGIFLVLGISTIIMTVVMLCVGYEKLIDRKKSDCVDILLCRYKRKKNVKRTARGTISPEPLVVPHNNVRTIPQAYQNENASFSSNEDRRY</sequence>
<dbReference type="RefSeq" id="XP_018026298.1">
    <property type="nucleotide sequence ID" value="XM_018170809.2"/>
</dbReference>
<reference evidence="4" key="1">
    <citation type="submission" date="2025-08" db="UniProtKB">
        <authorList>
            <consortium name="RefSeq"/>
        </authorList>
    </citation>
    <scope>IDENTIFICATION</scope>
    <source>
        <tissue evidence="4">Whole organism</tissue>
    </source>
</reference>
<evidence type="ECO:0000313" key="3">
    <source>
        <dbReference type="Proteomes" id="UP000694843"/>
    </source>
</evidence>
<proteinExistence type="predicted"/>
<keyword evidence="2" id="KW-0812">Transmembrane</keyword>
<protein>
    <submittedName>
        <fullName evidence="4">Uncharacterized protein LOC108681740</fullName>
    </submittedName>
</protein>
<dbReference type="Proteomes" id="UP000694843">
    <property type="component" value="Unplaced"/>
</dbReference>
<evidence type="ECO:0000313" key="4">
    <source>
        <dbReference type="RefSeq" id="XP_018026298.1"/>
    </source>
</evidence>
<dbReference type="KEGG" id="hazt:108681740"/>
<keyword evidence="2" id="KW-1133">Transmembrane helix</keyword>
<keyword evidence="2" id="KW-0472">Membrane</keyword>
<dbReference type="OrthoDB" id="6337376at2759"/>
<gene>
    <name evidence="4" type="primary">LOC108681740</name>
</gene>
<feature type="transmembrane region" description="Helical" evidence="2">
    <location>
        <begin position="628"/>
        <end position="652"/>
    </location>
</feature>
<feature type="region of interest" description="Disordered" evidence="1">
    <location>
        <begin position="158"/>
        <end position="181"/>
    </location>
</feature>
<dbReference type="GeneID" id="108681740"/>
<name>A0A8B7PJE5_HYAAZ</name>
<keyword evidence="3" id="KW-1185">Reference proteome</keyword>
<accession>A0A8B7PJE5</accession>
<organism evidence="3 4">
    <name type="scientific">Hyalella azteca</name>
    <name type="common">Amphipod</name>
    <dbReference type="NCBI Taxonomy" id="294128"/>
    <lineage>
        <taxon>Eukaryota</taxon>
        <taxon>Metazoa</taxon>
        <taxon>Ecdysozoa</taxon>
        <taxon>Arthropoda</taxon>
        <taxon>Crustacea</taxon>
        <taxon>Multicrustacea</taxon>
        <taxon>Malacostraca</taxon>
        <taxon>Eumalacostraca</taxon>
        <taxon>Peracarida</taxon>
        <taxon>Amphipoda</taxon>
        <taxon>Senticaudata</taxon>
        <taxon>Talitrida</taxon>
        <taxon>Talitroidea</taxon>
        <taxon>Hyalellidae</taxon>
        <taxon>Hyalella</taxon>
    </lineage>
</organism>
<evidence type="ECO:0000256" key="1">
    <source>
        <dbReference type="SAM" id="MobiDB-lite"/>
    </source>
</evidence>
<dbReference type="AlphaFoldDB" id="A0A8B7PJE5"/>